<dbReference type="Proteomes" id="UP000499080">
    <property type="component" value="Unassembled WGS sequence"/>
</dbReference>
<name>A0A4Y2LVG7_ARAVE</name>
<dbReference type="EMBL" id="BGPR01006336">
    <property type="protein sequence ID" value="GBN18100.1"/>
    <property type="molecule type" value="Genomic_DNA"/>
</dbReference>
<comment type="caution">
    <text evidence="1">The sequence shown here is derived from an EMBL/GenBank/DDBJ whole genome shotgun (WGS) entry which is preliminary data.</text>
</comment>
<reference evidence="1 2" key="1">
    <citation type="journal article" date="2019" name="Sci. Rep.">
        <title>Orb-weaving spider Araneus ventricosus genome elucidates the spidroin gene catalogue.</title>
        <authorList>
            <person name="Kono N."/>
            <person name="Nakamura H."/>
            <person name="Ohtoshi R."/>
            <person name="Moran D.A.P."/>
            <person name="Shinohara A."/>
            <person name="Yoshida Y."/>
            <person name="Fujiwara M."/>
            <person name="Mori M."/>
            <person name="Tomita M."/>
            <person name="Arakawa K."/>
        </authorList>
    </citation>
    <scope>NUCLEOTIDE SEQUENCE [LARGE SCALE GENOMIC DNA]</scope>
</reference>
<accession>A0A4Y2LVG7</accession>
<evidence type="ECO:0000313" key="1">
    <source>
        <dbReference type="EMBL" id="GBN18100.1"/>
    </source>
</evidence>
<organism evidence="1 2">
    <name type="scientific">Araneus ventricosus</name>
    <name type="common">Orbweaver spider</name>
    <name type="synonym">Epeira ventricosa</name>
    <dbReference type="NCBI Taxonomy" id="182803"/>
    <lineage>
        <taxon>Eukaryota</taxon>
        <taxon>Metazoa</taxon>
        <taxon>Ecdysozoa</taxon>
        <taxon>Arthropoda</taxon>
        <taxon>Chelicerata</taxon>
        <taxon>Arachnida</taxon>
        <taxon>Araneae</taxon>
        <taxon>Araneomorphae</taxon>
        <taxon>Entelegynae</taxon>
        <taxon>Araneoidea</taxon>
        <taxon>Araneidae</taxon>
        <taxon>Araneus</taxon>
    </lineage>
</organism>
<gene>
    <name evidence="1" type="ORF">AVEN_121605_1</name>
</gene>
<keyword evidence="2" id="KW-1185">Reference proteome</keyword>
<proteinExistence type="predicted"/>
<evidence type="ECO:0000313" key="2">
    <source>
        <dbReference type="Proteomes" id="UP000499080"/>
    </source>
</evidence>
<sequence length="170" mass="18849">MPQPNVLKERFRPLFPRAPHAFAAATFRSLKTFCLCHNVPATFPMQKGTSWATLPPGKTNLRSASKLIPLGSKHSVSRGGRETKTCCGDALPTKKHNTSLLLEAAEMKRNRHIIDANVCFPRNNYPYYFASCFAVGTFAALRIIGNLRQSRNIWKSVAPSKGGEELTFGK</sequence>
<protein>
    <submittedName>
        <fullName evidence="1">Uncharacterized protein</fullName>
    </submittedName>
</protein>
<dbReference type="AlphaFoldDB" id="A0A4Y2LVG7"/>